<keyword evidence="8" id="KW-1185">Reference proteome</keyword>
<keyword evidence="3" id="KW-0539">Nucleus</keyword>
<dbReference type="Gene3D" id="1.10.10.60">
    <property type="entry name" value="Homeodomain-like"/>
    <property type="match status" value="2"/>
</dbReference>
<dbReference type="InterPro" id="IPR017930">
    <property type="entry name" value="Myb_dom"/>
</dbReference>
<proteinExistence type="predicted"/>
<feature type="region of interest" description="Disordered" evidence="4">
    <location>
        <begin position="208"/>
        <end position="234"/>
    </location>
</feature>
<dbReference type="InterPro" id="IPR001005">
    <property type="entry name" value="SANT/Myb"/>
</dbReference>
<organism evidence="7 8">
    <name type="scientific">Rehmannia glutinosa</name>
    <name type="common">Chinese foxglove</name>
    <dbReference type="NCBI Taxonomy" id="99300"/>
    <lineage>
        <taxon>Eukaryota</taxon>
        <taxon>Viridiplantae</taxon>
        <taxon>Streptophyta</taxon>
        <taxon>Embryophyta</taxon>
        <taxon>Tracheophyta</taxon>
        <taxon>Spermatophyta</taxon>
        <taxon>Magnoliopsida</taxon>
        <taxon>eudicotyledons</taxon>
        <taxon>Gunneridae</taxon>
        <taxon>Pentapetalae</taxon>
        <taxon>asterids</taxon>
        <taxon>lamiids</taxon>
        <taxon>Lamiales</taxon>
        <taxon>Orobanchaceae</taxon>
        <taxon>Rehmannieae</taxon>
        <taxon>Rehmannia</taxon>
    </lineage>
</organism>
<gene>
    <name evidence="7" type="ORF">DH2020_009970</name>
</gene>
<name>A0ABR0X7T2_REHGL</name>
<dbReference type="Proteomes" id="UP001318860">
    <property type="component" value="Unassembled WGS sequence"/>
</dbReference>
<evidence type="ECO:0000259" key="5">
    <source>
        <dbReference type="PROSITE" id="PS50090"/>
    </source>
</evidence>
<dbReference type="PROSITE" id="PS50090">
    <property type="entry name" value="MYB_LIKE"/>
    <property type="match status" value="2"/>
</dbReference>
<dbReference type="Pfam" id="PF00249">
    <property type="entry name" value="Myb_DNA-binding"/>
    <property type="match status" value="2"/>
</dbReference>
<dbReference type="SUPFAM" id="SSF46689">
    <property type="entry name" value="Homeodomain-like"/>
    <property type="match status" value="1"/>
</dbReference>
<evidence type="ECO:0000256" key="1">
    <source>
        <dbReference type="ARBA" id="ARBA00004123"/>
    </source>
</evidence>
<dbReference type="SMART" id="SM00717">
    <property type="entry name" value="SANT"/>
    <property type="match status" value="2"/>
</dbReference>
<protein>
    <recommendedName>
        <fullName evidence="9">R2R3-MYB protein</fullName>
    </recommendedName>
</protein>
<dbReference type="PROSITE" id="PS51294">
    <property type="entry name" value="HTH_MYB"/>
    <property type="match status" value="2"/>
</dbReference>
<keyword evidence="2" id="KW-0238">DNA-binding</keyword>
<sequence length="309" mass="34843">MGKKKDKNEEKKKNKGRMSCCEREGLRRGAWTAEEDKILVDFITENGHGTWRNLPKLAGLLRCGKSCRLRWTNYLRPDIKRGPFTPEEENTIINLHETFGNKWAAIASHVPGRTDNDVKNFWNSHLRKRFSNKAPSSSSKPVDTKTDSPLTRHMVQWESVRVEAESRLSNKPLPLNAPSDSKSQGDYFLNLWNSKVGQSFRNINDSTNNEFDGVASHSPTSQTSSLTKAESCKKTNSPEIADQKMETWNCKKESEDVAAVYSDNTSKSYEMDDSSDAMMKLLLDFPVGDNDMGFLEGTIDDGVTTYVGD</sequence>
<dbReference type="InterPro" id="IPR015495">
    <property type="entry name" value="Myb_TF_plants"/>
</dbReference>
<accession>A0ABR0X7T2</accession>
<feature type="compositionally biased region" description="Polar residues" evidence="4">
    <location>
        <begin position="217"/>
        <end position="234"/>
    </location>
</feature>
<dbReference type="EMBL" id="JABTTQ020000005">
    <property type="protein sequence ID" value="KAK6155722.1"/>
    <property type="molecule type" value="Genomic_DNA"/>
</dbReference>
<feature type="domain" description="Myb-like" evidence="5">
    <location>
        <begin position="23"/>
        <end position="75"/>
    </location>
</feature>
<evidence type="ECO:0008006" key="9">
    <source>
        <dbReference type="Google" id="ProtNLM"/>
    </source>
</evidence>
<evidence type="ECO:0000313" key="8">
    <source>
        <dbReference type="Proteomes" id="UP001318860"/>
    </source>
</evidence>
<evidence type="ECO:0000256" key="3">
    <source>
        <dbReference type="ARBA" id="ARBA00023242"/>
    </source>
</evidence>
<evidence type="ECO:0000256" key="2">
    <source>
        <dbReference type="ARBA" id="ARBA00023125"/>
    </source>
</evidence>
<feature type="domain" description="HTH myb-type" evidence="6">
    <location>
        <begin position="76"/>
        <end position="130"/>
    </location>
</feature>
<feature type="domain" description="HTH myb-type" evidence="6">
    <location>
        <begin position="23"/>
        <end position="75"/>
    </location>
</feature>
<dbReference type="PANTHER" id="PTHR10641:SF1387">
    <property type="entry name" value="OS08G0486300 PROTEIN"/>
    <property type="match status" value="1"/>
</dbReference>
<evidence type="ECO:0000256" key="4">
    <source>
        <dbReference type="SAM" id="MobiDB-lite"/>
    </source>
</evidence>
<comment type="subcellular location">
    <subcellularLocation>
        <location evidence="1">Nucleus</location>
    </subcellularLocation>
</comment>
<reference evidence="7 8" key="1">
    <citation type="journal article" date="2021" name="Comput. Struct. Biotechnol. J.">
        <title>De novo genome assembly of the potent medicinal plant Rehmannia glutinosa using nanopore technology.</title>
        <authorList>
            <person name="Ma L."/>
            <person name="Dong C."/>
            <person name="Song C."/>
            <person name="Wang X."/>
            <person name="Zheng X."/>
            <person name="Niu Y."/>
            <person name="Chen S."/>
            <person name="Feng W."/>
        </authorList>
    </citation>
    <scope>NUCLEOTIDE SEQUENCE [LARGE SCALE GENOMIC DNA]</scope>
    <source>
        <strain evidence="7">DH-2019</strain>
    </source>
</reference>
<comment type="caution">
    <text evidence="7">The sequence shown here is derived from an EMBL/GenBank/DDBJ whole genome shotgun (WGS) entry which is preliminary data.</text>
</comment>
<evidence type="ECO:0000313" key="7">
    <source>
        <dbReference type="EMBL" id="KAK6155722.1"/>
    </source>
</evidence>
<dbReference type="InterPro" id="IPR009057">
    <property type="entry name" value="Homeodomain-like_sf"/>
</dbReference>
<evidence type="ECO:0000259" key="6">
    <source>
        <dbReference type="PROSITE" id="PS51294"/>
    </source>
</evidence>
<dbReference type="PANTHER" id="PTHR10641">
    <property type="entry name" value="MYB FAMILY TRANSCRIPTION FACTOR"/>
    <property type="match status" value="1"/>
</dbReference>
<dbReference type="CDD" id="cd00167">
    <property type="entry name" value="SANT"/>
    <property type="match status" value="2"/>
</dbReference>
<feature type="domain" description="Myb-like" evidence="5">
    <location>
        <begin position="76"/>
        <end position="126"/>
    </location>
</feature>